<organism evidence="3">
    <name type="scientific">Flavobacterium columnare</name>
    <dbReference type="NCBI Taxonomy" id="996"/>
    <lineage>
        <taxon>Bacteria</taxon>
        <taxon>Pseudomonadati</taxon>
        <taxon>Bacteroidota</taxon>
        <taxon>Flavobacteriia</taxon>
        <taxon>Flavobacteriales</taxon>
        <taxon>Flavobacteriaceae</taxon>
        <taxon>Flavobacterium</taxon>
    </lineage>
</organism>
<name>A0A8G0KV67_9FLAO</name>
<protein>
    <submittedName>
        <fullName evidence="3">T9SS type A sorting domain-containing protein</fullName>
    </submittedName>
</protein>
<evidence type="ECO:0000313" key="3">
    <source>
        <dbReference type="EMBL" id="QYS89623.1"/>
    </source>
</evidence>
<dbReference type="Gene3D" id="2.60.40.740">
    <property type="match status" value="2"/>
</dbReference>
<keyword evidence="1" id="KW-0732">Signal</keyword>
<dbReference type="InterPro" id="IPR026444">
    <property type="entry name" value="Secre_tail"/>
</dbReference>
<dbReference type="Pfam" id="PF13573">
    <property type="entry name" value="SprB"/>
    <property type="match status" value="2"/>
</dbReference>
<proteinExistence type="predicted"/>
<evidence type="ECO:0000256" key="1">
    <source>
        <dbReference type="ARBA" id="ARBA00022729"/>
    </source>
</evidence>
<evidence type="ECO:0000259" key="2">
    <source>
        <dbReference type="Pfam" id="PF18962"/>
    </source>
</evidence>
<reference evidence="3" key="1">
    <citation type="submission" date="2020-12" db="EMBL/GenBank/DDBJ databases">
        <title>Genome sequencing of genetic groups of Flavobacterium columnare.</title>
        <authorList>
            <person name="Waldbieser G.C."/>
            <person name="Griffin M.J."/>
            <person name="LaFrentz B.R."/>
        </authorList>
    </citation>
    <scope>NUCLEOTIDE SEQUENCE</scope>
    <source>
        <strain evidence="3">90-106</strain>
    </source>
</reference>
<dbReference type="EMBL" id="CP067378">
    <property type="protein sequence ID" value="QYS89623.1"/>
    <property type="molecule type" value="Genomic_DNA"/>
</dbReference>
<gene>
    <name evidence="3" type="ORF">JJC05_04990</name>
</gene>
<accession>A0A8G0KV67</accession>
<sequence length="1109" mass="122678">MKKVIIYLLLFFKFNMIYGQLKLAGDAYYTLDSSMWLGEGSEGSGCGYGGLEWLYLQKKTGGTFYLKNNDGSMWQKTYQVFNSNHNIKFTDTDPITSFRIKSNHRVEDFWGSCYTESLWEHSVGVQKVADVTYQNTEIFARWFNGWLNLNTYPVINLINTDLANNIIGDDDSIIIPEINDIEKKYYFWQYSASPTGPWIDLPANTSGKNFLQIKSSDFLPNSLIDSYFYIRVTTKVSHANEQGKIIALKYRKSAPHILSVVPTSPKCYKETDGSVIVNFDRALLDTEILGYNLFNIGTNADQTSSGALTGNPNLNLSNDRKSMTIKNLPAGKYRLNLGIGAIDGHETYTQGEKHKIEFEINEIPVVTFKLTKTDIWCHGGQDGVIKIEANGGNKLEKDTKDGCKGINGLSRYCFSLDNGLTWKGFDTEFSHTLMGLTKETYTIQVRDWKGCNALQPNGAILKLSETIQQPQEAVSLSYTSIKQPTFYGGTNGQLVVAIKGGTPFDDHSYAYEWKNSKGVLQTNITPYYDATAKVYYLTLTGIPSDTYTLTVRDKNYTSATNKDGCTVANSTQFLNQPDPIVVKLNVLRSISCNVTNVFGNEADLNPVDGQRDESQDGILQATVTGGVPFTGSDNNGLPYKYIWSKQKLDGSWEIWNDQDATAQYLNHGNYSLNVEDKNGIRLGIYVNNVISQETPVIQFMPQPSKLELQFQKSDISCSAGNNGWITAIPKGGTPPYTYEWTTGATTAQITNLIANNYFVKVVDAKGCFVQGSMLIDQPNGVVINGIVTSPTCHDGVDGSIITTVTGGTPPYTYSWSTGGNTKDIVSLTSGDYQLTVVDSKGCTYYKNFKLDNPDPIVVNLGGNRTLCNGQQLDLDISIPDPQAQYNWTSTQGFSSNSAKVSLTQADTYTAKVTSSKGCLGQDSFVLKTSNVAISSEFFLTSQAYLNDEVILINASNPLGENTSWEIPNTVTIVNQNEKYIVLKFTSLGSYTISLKQTQGDCYALYSKTINVEPKLINPTIGNEAQPFITEFLVTPNPSNGDFQTIVKLAESSPIKLRLYPINGQQPILEKSENGQKSYVLDFNSSLAAGTYALILETAKETLVKKIIIY</sequence>
<dbReference type="InterPro" id="IPR025667">
    <property type="entry name" value="SprB_repeat"/>
</dbReference>
<dbReference type="AlphaFoldDB" id="A0A8G0KV67"/>
<dbReference type="Pfam" id="PF18962">
    <property type="entry name" value="Por_Secre_tail"/>
    <property type="match status" value="1"/>
</dbReference>
<dbReference type="NCBIfam" id="TIGR04183">
    <property type="entry name" value="Por_Secre_tail"/>
    <property type="match status" value="1"/>
</dbReference>
<dbReference type="Proteomes" id="UP000824721">
    <property type="component" value="Chromosome"/>
</dbReference>
<feature type="domain" description="Secretion system C-terminal sorting" evidence="2">
    <location>
        <begin position="1035"/>
        <end position="1108"/>
    </location>
</feature>
<dbReference type="KEGG" id="fdv:JJC05_04990"/>